<feature type="chain" id="PRO_5045616779" description="SH3 domain-containing protein" evidence="1">
    <location>
        <begin position="20"/>
        <end position="115"/>
    </location>
</feature>
<keyword evidence="3" id="KW-1185">Reference proteome</keyword>
<evidence type="ECO:0000313" key="2">
    <source>
        <dbReference type="EMBL" id="MFI0792102.1"/>
    </source>
</evidence>
<dbReference type="Gene3D" id="2.30.30.40">
    <property type="entry name" value="SH3 Domains"/>
    <property type="match status" value="1"/>
</dbReference>
<keyword evidence="1" id="KW-0732">Signal</keyword>
<feature type="signal peptide" evidence="1">
    <location>
        <begin position="1"/>
        <end position="19"/>
    </location>
</feature>
<name>A0ABW7SHB9_9ACTN</name>
<proteinExistence type="predicted"/>
<gene>
    <name evidence="2" type="ORF">ACH4OY_05270</name>
</gene>
<dbReference type="EMBL" id="JBIRPU010000002">
    <property type="protein sequence ID" value="MFI0792102.1"/>
    <property type="molecule type" value="Genomic_DNA"/>
</dbReference>
<protein>
    <recommendedName>
        <fullName evidence="4">SH3 domain-containing protein</fullName>
    </recommendedName>
</protein>
<sequence>MTLFFALVTLLAAPAAASAQEATPAPVTAVEDISVNSSICGTGRVASIATNLPIRSTPYTTGSLITTAQKGYQYDCDATVTGGWVTACGVYSNLWVRIVFSSQYGYTYAACLNDV</sequence>
<evidence type="ECO:0008006" key="4">
    <source>
        <dbReference type="Google" id="ProtNLM"/>
    </source>
</evidence>
<organism evidence="2 3">
    <name type="scientific">Micromonospora rubida</name>
    <dbReference type="NCBI Taxonomy" id="2697657"/>
    <lineage>
        <taxon>Bacteria</taxon>
        <taxon>Bacillati</taxon>
        <taxon>Actinomycetota</taxon>
        <taxon>Actinomycetes</taxon>
        <taxon>Micromonosporales</taxon>
        <taxon>Micromonosporaceae</taxon>
        <taxon>Micromonospora</taxon>
    </lineage>
</organism>
<evidence type="ECO:0000256" key="1">
    <source>
        <dbReference type="SAM" id="SignalP"/>
    </source>
</evidence>
<accession>A0ABW7SHB9</accession>
<comment type="caution">
    <text evidence="2">The sequence shown here is derived from an EMBL/GenBank/DDBJ whole genome shotgun (WGS) entry which is preliminary data.</text>
</comment>
<dbReference type="Proteomes" id="UP001611075">
    <property type="component" value="Unassembled WGS sequence"/>
</dbReference>
<dbReference type="RefSeq" id="WP_396676728.1">
    <property type="nucleotide sequence ID" value="NZ_JBIRPU010000002.1"/>
</dbReference>
<evidence type="ECO:0000313" key="3">
    <source>
        <dbReference type="Proteomes" id="UP001611075"/>
    </source>
</evidence>
<reference evidence="2 3" key="1">
    <citation type="submission" date="2024-10" db="EMBL/GenBank/DDBJ databases">
        <title>The Natural Products Discovery Center: Release of the First 8490 Sequenced Strains for Exploring Actinobacteria Biosynthetic Diversity.</title>
        <authorList>
            <person name="Kalkreuter E."/>
            <person name="Kautsar S.A."/>
            <person name="Yang D."/>
            <person name="Bader C.D."/>
            <person name="Teijaro C.N."/>
            <person name="Fluegel L."/>
            <person name="Davis C.M."/>
            <person name="Simpson J.R."/>
            <person name="Lauterbach L."/>
            <person name="Steele A.D."/>
            <person name="Gui C."/>
            <person name="Meng S."/>
            <person name="Li G."/>
            <person name="Viehrig K."/>
            <person name="Ye F."/>
            <person name="Su P."/>
            <person name="Kiefer A.F."/>
            <person name="Nichols A."/>
            <person name="Cepeda A.J."/>
            <person name="Yan W."/>
            <person name="Fan B."/>
            <person name="Jiang Y."/>
            <person name="Adhikari A."/>
            <person name="Zheng C.-J."/>
            <person name="Schuster L."/>
            <person name="Cowan T.M."/>
            <person name="Smanski M.J."/>
            <person name="Chevrette M.G."/>
            <person name="De Carvalho L.P.S."/>
            <person name="Shen B."/>
        </authorList>
    </citation>
    <scope>NUCLEOTIDE SEQUENCE [LARGE SCALE GENOMIC DNA]</scope>
    <source>
        <strain evidence="2 3">NPDC021253</strain>
    </source>
</reference>